<dbReference type="InterPro" id="IPR053165">
    <property type="entry name" value="HSI-I_assembly_Hcp1"/>
</dbReference>
<dbReference type="PANTHER" id="PTHR36152">
    <property type="entry name" value="CYTOPLASMIC PROTEIN-RELATED"/>
    <property type="match status" value="1"/>
</dbReference>
<reference evidence="1 2" key="1">
    <citation type="journal article" date="2016" name="Front. Microbiol.">
        <title>Genomic Resource of Rice Seed Associated Bacteria.</title>
        <authorList>
            <person name="Midha S."/>
            <person name="Bansal K."/>
            <person name="Sharma S."/>
            <person name="Kumar N."/>
            <person name="Patil P.P."/>
            <person name="Chaudhry V."/>
            <person name="Patil P.B."/>
        </authorList>
    </citation>
    <scope>NUCLEOTIDE SEQUENCE [LARGE SCALE GENOMIC DNA]</scope>
    <source>
        <strain evidence="1 2">NS331</strain>
    </source>
</reference>
<comment type="caution">
    <text evidence="1">The sequence shown here is derived from an EMBL/GenBank/DDBJ whole genome shotgun (WGS) entry which is preliminary data.</text>
</comment>
<dbReference type="InterPro" id="IPR008514">
    <property type="entry name" value="T6SS_Hcp"/>
</dbReference>
<keyword evidence="2" id="KW-1185">Reference proteome</keyword>
<evidence type="ECO:0000313" key="1">
    <source>
        <dbReference type="EMBL" id="KTT20559.1"/>
    </source>
</evidence>
<dbReference type="RefSeq" id="WP_058642536.1">
    <property type="nucleotide sequence ID" value="NZ_LDSL01000080.1"/>
</dbReference>
<proteinExistence type="predicted"/>
<dbReference type="OrthoDB" id="5066999at2"/>
<dbReference type="PANTHER" id="PTHR36152:SF5">
    <property type="entry name" value="PROTEIN HCP1"/>
    <property type="match status" value="1"/>
</dbReference>
<dbReference type="Proteomes" id="UP000072741">
    <property type="component" value="Unassembled WGS sequence"/>
</dbReference>
<dbReference type="Gene3D" id="2.30.110.20">
    <property type="entry name" value="Hcp1-like"/>
    <property type="match status" value="1"/>
</dbReference>
<dbReference type="EMBL" id="LDSL01000080">
    <property type="protein sequence ID" value="KTT20559.1"/>
    <property type="molecule type" value="Genomic_DNA"/>
</dbReference>
<gene>
    <name evidence="1" type="ORF">NS331_13680</name>
</gene>
<sequence>MAKVDYWLEIHGVEGESHDEQLGNDAIQIESWNWGERNAGSWAINSGGGRGKVDMRDFQFSMWFNKASPKLFVLCATGEHIPEAKLICRKSGGGQQDFLTIQFKQVLVSSFETQGGEDENVHPINTIGFNFESIEIDYHEQSADGTVGATISAGYDLKKNHKI</sequence>
<dbReference type="SUPFAM" id="SSF141452">
    <property type="entry name" value="Hcp1-like"/>
    <property type="match status" value="1"/>
</dbReference>
<protein>
    <submittedName>
        <fullName evidence="1">Type VI secretion protein</fullName>
    </submittedName>
</protein>
<dbReference type="InterPro" id="IPR036624">
    <property type="entry name" value="Hcp1-lik_sf"/>
</dbReference>
<evidence type="ECO:0000313" key="2">
    <source>
        <dbReference type="Proteomes" id="UP000072741"/>
    </source>
</evidence>
<dbReference type="AlphaFoldDB" id="A0A147GSF6"/>
<accession>A0A147GSF6</accession>
<dbReference type="Pfam" id="PF05638">
    <property type="entry name" value="T6SS_HCP"/>
    <property type="match status" value="1"/>
</dbReference>
<organism evidence="1 2">
    <name type="scientific">Pseudacidovorax intermedius</name>
    <dbReference type="NCBI Taxonomy" id="433924"/>
    <lineage>
        <taxon>Bacteria</taxon>
        <taxon>Pseudomonadati</taxon>
        <taxon>Pseudomonadota</taxon>
        <taxon>Betaproteobacteria</taxon>
        <taxon>Burkholderiales</taxon>
        <taxon>Comamonadaceae</taxon>
        <taxon>Pseudacidovorax</taxon>
    </lineage>
</organism>
<name>A0A147GSF6_9BURK</name>